<evidence type="ECO:0000313" key="5">
    <source>
        <dbReference type="Proteomes" id="UP000694620"/>
    </source>
</evidence>
<accession>A0A8C4RI58</accession>
<dbReference type="GeneID" id="114652579"/>
<dbReference type="SMART" id="SM00034">
    <property type="entry name" value="CLECT"/>
    <property type="match status" value="1"/>
</dbReference>
<keyword evidence="2" id="KW-0472">Membrane</keyword>
<dbReference type="Gene3D" id="3.10.100.10">
    <property type="entry name" value="Mannose-Binding Protein A, subunit A"/>
    <property type="match status" value="1"/>
</dbReference>
<reference evidence="4" key="2">
    <citation type="submission" date="2025-08" db="UniProtKB">
        <authorList>
            <consortium name="Ensembl"/>
        </authorList>
    </citation>
    <scope>IDENTIFICATION</scope>
</reference>
<dbReference type="InterPro" id="IPR016186">
    <property type="entry name" value="C-type_lectin-like/link_sf"/>
</dbReference>
<dbReference type="PROSITE" id="PS50041">
    <property type="entry name" value="C_TYPE_LECTIN_2"/>
    <property type="match status" value="1"/>
</dbReference>
<gene>
    <name evidence="4" type="primary">LOC114652579</name>
</gene>
<dbReference type="InterPro" id="IPR033989">
    <property type="entry name" value="CD209-like_CTLD"/>
</dbReference>
<keyword evidence="2" id="KW-1133">Transmembrane helix</keyword>
<evidence type="ECO:0000313" key="4">
    <source>
        <dbReference type="Ensembl" id="ENSECRP00000001868.1"/>
    </source>
</evidence>
<keyword evidence="2" id="KW-0812">Transmembrane</keyword>
<dbReference type="GeneTree" id="ENSGT01030000234575"/>
<name>A0A8C4RI58_ERPCA</name>
<protein>
    <submittedName>
        <fullName evidence="4">C-type lectin domain family 4 member E-like</fullName>
    </submittedName>
</protein>
<evidence type="ECO:0000259" key="3">
    <source>
        <dbReference type="PROSITE" id="PS50041"/>
    </source>
</evidence>
<feature type="domain" description="C-type lectin" evidence="3">
    <location>
        <begin position="83"/>
        <end position="203"/>
    </location>
</feature>
<organism evidence="4 5">
    <name type="scientific">Erpetoichthys calabaricus</name>
    <name type="common">Rope fish</name>
    <name type="synonym">Calamoichthys calabaricus</name>
    <dbReference type="NCBI Taxonomy" id="27687"/>
    <lineage>
        <taxon>Eukaryota</taxon>
        <taxon>Metazoa</taxon>
        <taxon>Chordata</taxon>
        <taxon>Craniata</taxon>
        <taxon>Vertebrata</taxon>
        <taxon>Euteleostomi</taxon>
        <taxon>Actinopterygii</taxon>
        <taxon>Polypteriformes</taxon>
        <taxon>Polypteridae</taxon>
        <taxon>Erpetoichthys</taxon>
    </lineage>
</organism>
<reference evidence="4" key="1">
    <citation type="submission" date="2021-06" db="EMBL/GenBank/DDBJ databases">
        <authorList>
            <consortium name="Wellcome Sanger Institute Data Sharing"/>
        </authorList>
    </citation>
    <scope>NUCLEOTIDE SEQUENCE [LARGE SCALE GENOMIC DNA]</scope>
</reference>
<evidence type="ECO:0000256" key="1">
    <source>
        <dbReference type="ARBA" id="ARBA00022734"/>
    </source>
</evidence>
<dbReference type="AlphaFoldDB" id="A0A8C4RI58"/>
<dbReference type="OrthoDB" id="6337382at2759"/>
<sequence>METEETSRSLQKPTEDICTTIVQLQDEKATEGPTVPEDSASPSCKYRMCRLLLLLYPMLVITIIFLTAYQQAYPICLVGWVHFSSKCYFFSTNEMTWQSSHSECMTVRGHLVIIESAEEQAFLKNEINVTGGNNKGYWIDLTDQENEDKFLWVDNNPLNPKYSFWGKGYSNNQSEDCVQIGINGNWDDWHISTCETPRKRICETPAEMLHI</sequence>
<dbReference type="Ensembl" id="ENSECRT00000001892.1">
    <property type="protein sequence ID" value="ENSECRP00000001868.1"/>
    <property type="gene ID" value="ENSECRG00000001302.1"/>
</dbReference>
<keyword evidence="1" id="KW-0430">Lectin</keyword>
<dbReference type="InterPro" id="IPR016187">
    <property type="entry name" value="CTDL_fold"/>
</dbReference>
<dbReference type="CDD" id="cd03590">
    <property type="entry name" value="CLECT_DC-SIGN_like"/>
    <property type="match status" value="1"/>
</dbReference>
<proteinExistence type="predicted"/>
<dbReference type="Proteomes" id="UP000694620">
    <property type="component" value="Chromosome 5"/>
</dbReference>
<dbReference type="RefSeq" id="XP_028658787.1">
    <property type="nucleotide sequence ID" value="XM_028802954.2"/>
</dbReference>
<dbReference type="SUPFAM" id="SSF56436">
    <property type="entry name" value="C-type lectin-like"/>
    <property type="match status" value="1"/>
</dbReference>
<feature type="transmembrane region" description="Helical" evidence="2">
    <location>
        <begin position="51"/>
        <end position="69"/>
    </location>
</feature>
<keyword evidence="5" id="KW-1185">Reference proteome</keyword>
<dbReference type="PANTHER" id="PTHR22803">
    <property type="entry name" value="MANNOSE, PHOSPHOLIPASE, LECTIN RECEPTOR RELATED"/>
    <property type="match status" value="1"/>
</dbReference>
<dbReference type="InterPro" id="IPR050111">
    <property type="entry name" value="C-type_lectin/snaclec_domain"/>
</dbReference>
<reference evidence="4" key="3">
    <citation type="submission" date="2025-09" db="UniProtKB">
        <authorList>
            <consortium name="Ensembl"/>
        </authorList>
    </citation>
    <scope>IDENTIFICATION</scope>
</reference>
<dbReference type="InterPro" id="IPR001304">
    <property type="entry name" value="C-type_lectin-like"/>
</dbReference>
<evidence type="ECO:0000256" key="2">
    <source>
        <dbReference type="SAM" id="Phobius"/>
    </source>
</evidence>
<dbReference type="GO" id="GO:0030246">
    <property type="term" value="F:carbohydrate binding"/>
    <property type="evidence" value="ECO:0007669"/>
    <property type="project" value="UniProtKB-KW"/>
</dbReference>
<dbReference type="Pfam" id="PF00059">
    <property type="entry name" value="Lectin_C"/>
    <property type="match status" value="1"/>
</dbReference>